<evidence type="ECO:0000313" key="2">
    <source>
        <dbReference type="EMBL" id="AMP15309.1"/>
    </source>
</evidence>
<dbReference type="InterPro" id="IPR025161">
    <property type="entry name" value="IS402-like_dom"/>
</dbReference>
<dbReference type="EMBL" id="CP013236">
    <property type="protein sequence ID" value="AMP15309.1"/>
    <property type="molecule type" value="Genomic_DNA"/>
</dbReference>
<organism evidence="2 3">
    <name type="scientific">Collimonas pratensis</name>
    <dbReference type="NCBI Taxonomy" id="279113"/>
    <lineage>
        <taxon>Bacteria</taxon>
        <taxon>Pseudomonadati</taxon>
        <taxon>Pseudomonadota</taxon>
        <taxon>Betaproteobacteria</taxon>
        <taxon>Burkholderiales</taxon>
        <taxon>Oxalobacteraceae</taxon>
        <taxon>Collimonas</taxon>
    </lineage>
</organism>
<protein>
    <recommendedName>
        <fullName evidence="1">Insertion element IS402-like domain-containing protein</fullName>
    </recommendedName>
</protein>
<dbReference type="Pfam" id="PF13340">
    <property type="entry name" value="DUF4096"/>
    <property type="match status" value="1"/>
</dbReference>
<dbReference type="Proteomes" id="UP000074914">
    <property type="component" value="Chromosome"/>
</dbReference>
<gene>
    <name evidence="2" type="ORF">CPter291_3072</name>
</gene>
<feature type="domain" description="Insertion element IS402-like" evidence="1">
    <location>
        <begin position="8"/>
        <end position="79"/>
    </location>
</feature>
<proteinExistence type="predicted"/>
<sequence length="109" mass="13478">MLIYGEKLTDGHWKKLDFILSLPKSAHHFRKDNRLFIEAVSWIVLNHESWRNLPSRFGNWPAHYLRLLDWHRRKIWRTLAHSQIEDRELRFLLNQIVLFCERFDQKKKQ</sequence>
<evidence type="ECO:0000313" key="3">
    <source>
        <dbReference type="Proteomes" id="UP000074914"/>
    </source>
</evidence>
<reference evidence="2 3" key="1">
    <citation type="submission" date="2015-11" db="EMBL/GenBank/DDBJ databases">
        <title>Exploring the genomic traits of fungus-feeding bacterial genus Collimonas.</title>
        <authorList>
            <person name="Song C."/>
            <person name="Schmidt R."/>
            <person name="de Jager V."/>
            <person name="Krzyzanowska D."/>
            <person name="Jongedijk E."/>
            <person name="Cankar K."/>
            <person name="Beekwilder J."/>
            <person name="van Veen A."/>
            <person name="de Boer W."/>
            <person name="van Veen J.A."/>
            <person name="Garbeva P."/>
        </authorList>
    </citation>
    <scope>NUCLEOTIDE SEQUENCE [LARGE SCALE GENOMIC DNA]</scope>
    <source>
        <strain evidence="2 3">Ter291</strain>
    </source>
</reference>
<dbReference type="InterPro" id="IPR052909">
    <property type="entry name" value="Transposase_6_like"/>
</dbReference>
<dbReference type="PANTHER" id="PTHR46637">
    <property type="entry name" value="TIS1421-TRANSPOSASE PROTEIN A"/>
    <property type="match status" value="1"/>
</dbReference>
<name>A0ABM5Z8Z6_9BURK</name>
<accession>A0ABM5Z8Z6</accession>
<dbReference type="PANTHER" id="PTHR46637:SF1">
    <property type="entry name" value="BLL5188 PROTEIN"/>
    <property type="match status" value="1"/>
</dbReference>
<keyword evidence="3" id="KW-1185">Reference proteome</keyword>
<evidence type="ECO:0000259" key="1">
    <source>
        <dbReference type="Pfam" id="PF13340"/>
    </source>
</evidence>